<name>A0ACB8XSF6_ARCLA</name>
<gene>
    <name evidence="1" type="ORF">L6452_41036</name>
</gene>
<protein>
    <submittedName>
        <fullName evidence="1">Uncharacterized protein</fullName>
    </submittedName>
</protein>
<comment type="caution">
    <text evidence="1">The sequence shown here is derived from an EMBL/GenBank/DDBJ whole genome shotgun (WGS) entry which is preliminary data.</text>
</comment>
<sequence length="139" mass="14761">MVWVRQRWCIFLRASPGKTTGDGVGSPEMGAQRQKAISMEGSLEGSASTGGHCSSPVTILSASFPISILSVDIPVTCTSSGAPHRCSSSFSSLLLIYGDLHLVRCSSDDLHLVSRCTHLVSRYTHLVAVHILISSISSC</sequence>
<accession>A0ACB8XSF6</accession>
<evidence type="ECO:0000313" key="1">
    <source>
        <dbReference type="EMBL" id="KAI3669694.1"/>
    </source>
</evidence>
<proteinExistence type="predicted"/>
<keyword evidence="2" id="KW-1185">Reference proteome</keyword>
<dbReference type="Proteomes" id="UP001055879">
    <property type="component" value="Linkage Group LG16"/>
</dbReference>
<evidence type="ECO:0000313" key="2">
    <source>
        <dbReference type="Proteomes" id="UP001055879"/>
    </source>
</evidence>
<reference evidence="1 2" key="2">
    <citation type="journal article" date="2022" name="Mol. Ecol. Resour.">
        <title>The genomes of chicory, endive, great burdock and yacon provide insights into Asteraceae paleo-polyploidization history and plant inulin production.</title>
        <authorList>
            <person name="Fan W."/>
            <person name="Wang S."/>
            <person name="Wang H."/>
            <person name="Wang A."/>
            <person name="Jiang F."/>
            <person name="Liu H."/>
            <person name="Zhao H."/>
            <person name="Xu D."/>
            <person name="Zhang Y."/>
        </authorList>
    </citation>
    <scope>NUCLEOTIDE SEQUENCE [LARGE SCALE GENOMIC DNA]</scope>
    <source>
        <strain evidence="2">cv. Niubang</strain>
    </source>
</reference>
<dbReference type="EMBL" id="CM042062">
    <property type="protein sequence ID" value="KAI3669694.1"/>
    <property type="molecule type" value="Genomic_DNA"/>
</dbReference>
<reference evidence="2" key="1">
    <citation type="journal article" date="2022" name="Mol. Ecol. Resour.">
        <title>The genomes of chicory, endive, great burdock and yacon provide insights into Asteraceae palaeo-polyploidization history and plant inulin production.</title>
        <authorList>
            <person name="Fan W."/>
            <person name="Wang S."/>
            <person name="Wang H."/>
            <person name="Wang A."/>
            <person name="Jiang F."/>
            <person name="Liu H."/>
            <person name="Zhao H."/>
            <person name="Xu D."/>
            <person name="Zhang Y."/>
        </authorList>
    </citation>
    <scope>NUCLEOTIDE SEQUENCE [LARGE SCALE GENOMIC DNA]</scope>
    <source>
        <strain evidence="2">cv. Niubang</strain>
    </source>
</reference>
<organism evidence="1 2">
    <name type="scientific">Arctium lappa</name>
    <name type="common">Greater burdock</name>
    <name type="synonym">Lappa major</name>
    <dbReference type="NCBI Taxonomy" id="4217"/>
    <lineage>
        <taxon>Eukaryota</taxon>
        <taxon>Viridiplantae</taxon>
        <taxon>Streptophyta</taxon>
        <taxon>Embryophyta</taxon>
        <taxon>Tracheophyta</taxon>
        <taxon>Spermatophyta</taxon>
        <taxon>Magnoliopsida</taxon>
        <taxon>eudicotyledons</taxon>
        <taxon>Gunneridae</taxon>
        <taxon>Pentapetalae</taxon>
        <taxon>asterids</taxon>
        <taxon>campanulids</taxon>
        <taxon>Asterales</taxon>
        <taxon>Asteraceae</taxon>
        <taxon>Carduoideae</taxon>
        <taxon>Cardueae</taxon>
        <taxon>Arctiinae</taxon>
        <taxon>Arctium</taxon>
    </lineage>
</organism>